<accession>A0ABU0FCL8</accession>
<dbReference type="InterPro" id="IPR004101">
    <property type="entry name" value="Mur_ligase_C"/>
</dbReference>
<feature type="transmembrane region" description="Helical" evidence="4">
    <location>
        <begin position="6"/>
        <end position="25"/>
    </location>
</feature>
<keyword evidence="4" id="KW-1133">Transmembrane helix</keyword>
<keyword evidence="2" id="KW-0547">Nucleotide-binding</keyword>
<keyword evidence="4" id="KW-0472">Membrane</keyword>
<feature type="domain" description="Mur ligase central" evidence="6">
    <location>
        <begin position="184"/>
        <end position="374"/>
    </location>
</feature>
<dbReference type="PANTHER" id="PTHR43024">
    <property type="entry name" value="UDP-N-ACETYLMURAMOYL-TRIPEPTIDE--D-ALANYL-D-ALANINE LIGASE"/>
    <property type="match status" value="1"/>
</dbReference>
<evidence type="ECO:0000313" key="8">
    <source>
        <dbReference type="Proteomes" id="UP001237448"/>
    </source>
</evidence>
<evidence type="ECO:0000259" key="6">
    <source>
        <dbReference type="Pfam" id="PF08245"/>
    </source>
</evidence>
<evidence type="ECO:0000256" key="2">
    <source>
        <dbReference type="ARBA" id="ARBA00022741"/>
    </source>
</evidence>
<protein>
    <submittedName>
        <fullName evidence="7">UDP-N-acetylmuramoyl-tripeptide--D-alanyl-D-alanine ligase</fullName>
        <ecNumber evidence="7">6.3.2.10</ecNumber>
    </submittedName>
</protein>
<feature type="transmembrane region" description="Helical" evidence="4">
    <location>
        <begin position="72"/>
        <end position="90"/>
    </location>
</feature>
<comment type="caution">
    <text evidence="7">The sequence shown here is derived from an EMBL/GenBank/DDBJ whole genome shotgun (WGS) entry which is preliminary data.</text>
</comment>
<dbReference type="EMBL" id="JAUSVK010000001">
    <property type="protein sequence ID" value="MDQ0392347.1"/>
    <property type="molecule type" value="Genomic_DNA"/>
</dbReference>
<dbReference type="Proteomes" id="UP001237448">
    <property type="component" value="Unassembled WGS sequence"/>
</dbReference>
<dbReference type="Pfam" id="PF02875">
    <property type="entry name" value="Mur_ligase_C"/>
    <property type="match status" value="1"/>
</dbReference>
<evidence type="ECO:0000256" key="3">
    <source>
        <dbReference type="ARBA" id="ARBA00022840"/>
    </source>
</evidence>
<evidence type="ECO:0000259" key="5">
    <source>
        <dbReference type="Pfam" id="PF02875"/>
    </source>
</evidence>
<gene>
    <name evidence="7" type="ORF">J3R73_002139</name>
</gene>
<keyword evidence="8" id="KW-1185">Reference proteome</keyword>
<dbReference type="Gene3D" id="3.40.1190.10">
    <property type="entry name" value="Mur-like, catalytic domain"/>
    <property type="match status" value="1"/>
</dbReference>
<dbReference type="Pfam" id="PF08245">
    <property type="entry name" value="Mur_ligase_M"/>
    <property type="match status" value="1"/>
</dbReference>
<sequence length="534" mass="57779">MLEATAPYAFLLAFAGFAPFAWKRLLTYLHIFQQEEYDGPRFLRWMIKSGSLDTRVSLAIVVLALLSKLVPAPSIVLAFFIAVVFLLSAYREADPRKVGKKKLAMTERATRIARVAAALLLAIGILGIALSLHPAWIVVLVQAIPFAPVAAVRILQPQEKRIQQGFWREAHEKLRRLAPVVVGVTGSYGKTSTKHILGHLLESAGSALITPGSVNTPMGIARIVRERLEPYHRHFVVEMGAYGPGSIERLCRLAPPDIAVVTAVGPAHYERFKSLDSVARTKFELPAAAIARNGKAIINDAVLAFADAKAFTDDHRASMVLVGQGEGSDARVRSVTQGRDGLTVQLTFRGEDYTLFAPLYGLHHGGNMALAFVTALAMGIDAETALIAMKSTPQISHRLEVRRQGDGTTIIDDGYNSNPVGFASALDLLPLLASGEGRRILVTPGMVELGEAHAEEHRKLGTKAGEAVDILLAVAPDRIRDFVDAYKAARPGGEVIECAGFAQAQAWMGANLKPGDAVLIENDLPDLYERKLSL</sequence>
<evidence type="ECO:0000256" key="4">
    <source>
        <dbReference type="SAM" id="Phobius"/>
    </source>
</evidence>
<dbReference type="InterPro" id="IPR051046">
    <property type="entry name" value="MurCDEF_CellWall_CoF430Synth"/>
</dbReference>
<dbReference type="EC" id="6.3.2.10" evidence="7"/>
<dbReference type="Gene3D" id="3.90.190.20">
    <property type="entry name" value="Mur ligase, C-terminal domain"/>
    <property type="match status" value="1"/>
</dbReference>
<reference evidence="7 8" key="1">
    <citation type="submission" date="2023-07" db="EMBL/GenBank/DDBJ databases">
        <title>Genomic Encyclopedia of Type Strains, Phase IV (KMG-IV): sequencing the most valuable type-strain genomes for metagenomic binning, comparative biology and taxonomic classification.</title>
        <authorList>
            <person name="Goeker M."/>
        </authorList>
    </citation>
    <scope>NUCLEOTIDE SEQUENCE [LARGE SCALE GENOMIC DNA]</scope>
    <source>
        <strain evidence="7 8">DSM 5896</strain>
    </source>
</reference>
<dbReference type="InterPro" id="IPR036565">
    <property type="entry name" value="Mur-like_cat_sf"/>
</dbReference>
<dbReference type="PANTHER" id="PTHR43024:SF1">
    <property type="entry name" value="UDP-N-ACETYLMURAMOYL-TRIPEPTIDE--D-ALANYL-D-ALANINE LIGASE"/>
    <property type="match status" value="1"/>
</dbReference>
<dbReference type="InterPro" id="IPR013221">
    <property type="entry name" value="Mur_ligase_cen"/>
</dbReference>
<evidence type="ECO:0000313" key="7">
    <source>
        <dbReference type="EMBL" id="MDQ0392347.1"/>
    </source>
</evidence>
<dbReference type="GO" id="GO:0047480">
    <property type="term" value="F:UDP-N-acetylmuramoyl-tripeptide-D-alanyl-D-alanine ligase activity"/>
    <property type="evidence" value="ECO:0007669"/>
    <property type="project" value="UniProtKB-EC"/>
</dbReference>
<dbReference type="SUPFAM" id="SSF53623">
    <property type="entry name" value="MurD-like peptide ligases, catalytic domain"/>
    <property type="match status" value="1"/>
</dbReference>
<organism evidence="7 8">
    <name type="scientific">Labrys monachus</name>
    <dbReference type="NCBI Taxonomy" id="217067"/>
    <lineage>
        <taxon>Bacteria</taxon>
        <taxon>Pseudomonadati</taxon>
        <taxon>Pseudomonadota</taxon>
        <taxon>Alphaproteobacteria</taxon>
        <taxon>Hyphomicrobiales</taxon>
        <taxon>Xanthobacteraceae</taxon>
        <taxon>Labrys</taxon>
    </lineage>
</organism>
<feature type="domain" description="Mur ligase C-terminal" evidence="5">
    <location>
        <begin position="397"/>
        <end position="520"/>
    </location>
</feature>
<keyword evidence="3" id="KW-0067">ATP-binding</keyword>
<evidence type="ECO:0000256" key="1">
    <source>
        <dbReference type="ARBA" id="ARBA00022598"/>
    </source>
</evidence>
<dbReference type="InterPro" id="IPR036615">
    <property type="entry name" value="Mur_ligase_C_dom_sf"/>
</dbReference>
<name>A0ABU0FCL8_9HYPH</name>
<keyword evidence="1 7" id="KW-0436">Ligase</keyword>
<dbReference type="SUPFAM" id="SSF53244">
    <property type="entry name" value="MurD-like peptide ligases, peptide-binding domain"/>
    <property type="match status" value="1"/>
</dbReference>
<proteinExistence type="predicted"/>
<keyword evidence="4" id="KW-0812">Transmembrane</keyword>
<feature type="transmembrane region" description="Helical" evidence="4">
    <location>
        <begin position="111"/>
        <end position="130"/>
    </location>
</feature>
<dbReference type="RefSeq" id="WP_307426082.1">
    <property type="nucleotide sequence ID" value="NZ_JAUSVK010000001.1"/>
</dbReference>